<keyword evidence="2" id="KW-1185">Reference proteome</keyword>
<protein>
    <submittedName>
        <fullName evidence="1">Uncharacterized protein</fullName>
    </submittedName>
</protein>
<comment type="caution">
    <text evidence="1">The sequence shown here is derived from an EMBL/GenBank/DDBJ whole genome shotgun (WGS) entry which is preliminary data.</text>
</comment>
<accession>A0ABP7A446</accession>
<gene>
    <name evidence="1" type="ORF">GCM10022223_47110</name>
</gene>
<sequence length="64" mass="7044">MARVDLEDSMDDLTNAMKLLRPVTKGAPDSAKLKGAHDRLTRDVAVLILVMDDASRAYSAENDR</sequence>
<dbReference type="Proteomes" id="UP001501074">
    <property type="component" value="Unassembled WGS sequence"/>
</dbReference>
<reference evidence="2" key="1">
    <citation type="journal article" date="2019" name="Int. J. Syst. Evol. Microbiol.">
        <title>The Global Catalogue of Microorganisms (GCM) 10K type strain sequencing project: providing services to taxonomists for standard genome sequencing and annotation.</title>
        <authorList>
            <consortium name="The Broad Institute Genomics Platform"/>
            <consortium name="The Broad Institute Genome Sequencing Center for Infectious Disease"/>
            <person name="Wu L."/>
            <person name="Ma J."/>
        </authorList>
    </citation>
    <scope>NUCLEOTIDE SEQUENCE [LARGE SCALE GENOMIC DNA]</scope>
    <source>
        <strain evidence="2">JCM 16902</strain>
    </source>
</reference>
<organism evidence="1 2">
    <name type="scientific">Kineosporia mesophila</name>
    <dbReference type="NCBI Taxonomy" id="566012"/>
    <lineage>
        <taxon>Bacteria</taxon>
        <taxon>Bacillati</taxon>
        <taxon>Actinomycetota</taxon>
        <taxon>Actinomycetes</taxon>
        <taxon>Kineosporiales</taxon>
        <taxon>Kineosporiaceae</taxon>
        <taxon>Kineosporia</taxon>
    </lineage>
</organism>
<dbReference type="RefSeq" id="WP_231487787.1">
    <property type="nucleotide sequence ID" value="NZ_BAAAZO010000009.1"/>
</dbReference>
<dbReference type="EMBL" id="BAAAZO010000009">
    <property type="protein sequence ID" value="GAA3624615.1"/>
    <property type="molecule type" value="Genomic_DNA"/>
</dbReference>
<evidence type="ECO:0000313" key="1">
    <source>
        <dbReference type="EMBL" id="GAA3624615.1"/>
    </source>
</evidence>
<evidence type="ECO:0000313" key="2">
    <source>
        <dbReference type="Proteomes" id="UP001501074"/>
    </source>
</evidence>
<name>A0ABP7A446_9ACTN</name>
<proteinExistence type="predicted"/>